<dbReference type="Proteomes" id="UP001431783">
    <property type="component" value="Unassembled WGS sequence"/>
</dbReference>
<name>A0AAW1V0F5_9CUCU</name>
<sequence>MNIHVSRVDCTECVSYLSSLDNFGLTQLMNLPTRKNAKLDHIITNILESLENIGMVDCHYSDHDFTSFTVAVEVSRACPKYVSYREFRNFSFSSFSEELAWSSLDNILFLRNIDDKVTYLSEVLTRLFNKHVPMRVRFETKRNDIFLLR</sequence>
<organism evidence="1 2">
    <name type="scientific">Henosepilachna vigintioctopunctata</name>
    <dbReference type="NCBI Taxonomy" id="420089"/>
    <lineage>
        <taxon>Eukaryota</taxon>
        <taxon>Metazoa</taxon>
        <taxon>Ecdysozoa</taxon>
        <taxon>Arthropoda</taxon>
        <taxon>Hexapoda</taxon>
        <taxon>Insecta</taxon>
        <taxon>Pterygota</taxon>
        <taxon>Neoptera</taxon>
        <taxon>Endopterygota</taxon>
        <taxon>Coleoptera</taxon>
        <taxon>Polyphaga</taxon>
        <taxon>Cucujiformia</taxon>
        <taxon>Coccinelloidea</taxon>
        <taxon>Coccinellidae</taxon>
        <taxon>Epilachninae</taxon>
        <taxon>Epilachnini</taxon>
        <taxon>Henosepilachna</taxon>
    </lineage>
</organism>
<keyword evidence="2" id="KW-1185">Reference proteome</keyword>
<protein>
    <submittedName>
        <fullName evidence="1">Uncharacterized protein</fullName>
    </submittedName>
</protein>
<comment type="caution">
    <text evidence="1">The sequence shown here is derived from an EMBL/GenBank/DDBJ whole genome shotgun (WGS) entry which is preliminary data.</text>
</comment>
<dbReference type="AlphaFoldDB" id="A0AAW1V0F5"/>
<evidence type="ECO:0000313" key="2">
    <source>
        <dbReference type="Proteomes" id="UP001431783"/>
    </source>
</evidence>
<evidence type="ECO:0000313" key="1">
    <source>
        <dbReference type="EMBL" id="KAK9885601.1"/>
    </source>
</evidence>
<gene>
    <name evidence="1" type="ORF">WA026_012363</name>
</gene>
<accession>A0AAW1V0F5</accession>
<dbReference type="EMBL" id="JARQZJ010000096">
    <property type="protein sequence ID" value="KAK9885601.1"/>
    <property type="molecule type" value="Genomic_DNA"/>
</dbReference>
<reference evidence="1 2" key="1">
    <citation type="submission" date="2023-03" db="EMBL/GenBank/DDBJ databases">
        <title>Genome insight into feeding habits of ladybird beetles.</title>
        <authorList>
            <person name="Li H.-S."/>
            <person name="Huang Y.-H."/>
            <person name="Pang H."/>
        </authorList>
    </citation>
    <scope>NUCLEOTIDE SEQUENCE [LARGE SCALE GENOMIC DNA]</scope>
    <source>
        <strain evidence="1">SYSU_2023b</strain>
        <tissue evidence="1">Whole body</tissue>
    </source>
</reference>
<proteinExistence type="predicted"/>